<feature type="domain" description="NadR/Ttd14 AAA" evidence="1">
    <location>
        <begin position="26"/>
        <end position="134"/>
    </location>
</feature>
<gene>
    <name evidence="2" type="ORF">MHBO_002189</name>
</gene>
<name>A0ABV2ALL3_9EUKA</name>
<dbReference type="PANTHER" id="PTHR34932">
    <property type="entry name" value="TRPL TRANSLOCATION DEFECT PROTEIN 14"/>
    <property type="match status" value="1"/>
</dbReference>
<comment type="caution">
    <text evidence="2">The sequence shown here is derived from an EMBL/GenBank/DDBJ whole genome shotgun (WGS) entry which is preliminary data.</text>
</comment>
<dbReference type="Pfam" id="PF13521">
    <property type="entry name" value="AAA_28"/>
    <property type="match status" value="1"/>
</dbReference>
<proteinExistence type="predicted"/>
<protein>
    <recommendedName>
        <fullName evidence="1">NadR/Ttd14 AAA domain-containing protein</fullName>
    </recommendedName>
</protein>
<evidence type="ECO:0000313" key="3">
    <source>
        <dbReference type="Proteomes" id="UP001439008"/>
    </source>
</evidence>
<dbReference type="Proteomes" id="UP001439008">
    <property type="component" value="Unassembled WGS sequence"/>
</dbReference>
<accession>A0ABV2ALL3</accession>
<reference evidence="2 3" key="1">
    <citation type="journal article" date="2024" name="BMC Biol.">
        <title>Comparative genomics of Ascetosporea gives new insight into the evolutionary basis for animal parasitism in Rhizaria.</title>
        <authorList>
            <person name="Hiltunen Thoren M."/>
            <person name="Onut-Brannstrom I."/>
            <person name="Alfjorden A."/>
            <person name="Peckova H."/>
            <person name="Swords F."/>
            <person name="Hooper C."/>
            <person name="Holzer A.S."/>
            <person name="Bass D."/>
            <person name="Burki F."/>
        </authorList>
    </citation>
    <scope>NUCLEOTIDE SEQUENCE [LARGE SCALE GENOMIC DNA]</scope>
    <source>
        <strain evidence="2">20-A016</strain>
    </source>
</reference>
<dbReference type="InterPro" id="IPR038727">
    <property type="entry name" value="NadR/Ttd14_AAA_dom"/>
</dbReference>
<dbReference type="PANTHER" id="PTHR34932:SF1">
    <property type="entry name" value="TRPL TRANSLOCATION DEFECT PROTEIN 14"/>
    <property type="match status" value="1"/>
</dbReference>
<sequence>MSNGIIVYPDNFENFQLAITSLQINNEKIFSEFAESVALKNEKDVVVLFDRAIIDGSAYCSDEEFQKMLCRLSRPKKEEILGYYDAVLYLVSAAEGAEDFYDKIGVRYETAAEARDTDKRTLDAWKKHKNLIIFDNVLKSFETKMREVVDAVCTLLKIPLTAKLPRKYILADPSNIKVLLTPRKLKFPSNVLVKSVTIEKTFIKNSGQKEDNEMYTFLRHSKSNDVSRYTLKKGLQIFRSINDLSLQ</sequence>
<evidence type="ECO:0000313" key="2">
    <source>
        <dbReference type="EMBL" id="MES1920525.1"/>
    </source>
</evidence>
<dbReference type="InterPro" id="IPR053227">
    <property type="entry name" value="TRPL-trafficking_regulator"/>
</dbReference>
<organism evidence="2 3">
    <name type="scientific">Bonamia ostreae</name>
    <dbReference type="NCBI Taxonomy" id="126728"/>
    <lineage>
        <taxon>Eukaryota</taxon>
        <taxon>Sar</taxon>
        <taxon>Rhizaria</taxon>
        <taxon>Endomyxa</taxon>
        <taxon>Ascetosporea</taxon>
        <taxon>Haplosporida</taxon>
        <taxon>Bonamia</taxon>
    </lineage>
</organism>
<dbReference type="EMBL" id="JBDODL010000719">
    <property type="protein sequence ID" value="MES1920525.1"/>
    <property type="molecule type" value="Genomic_DNA"/>
</dbReference>
<evidence type="ECO:0000259" key="1">
    <source>
        <dbReference type="Pfam" id="PF13521"/>
    </source>
</evidence>
<keyword evidence="3" id="KW-1185">Reference proteome</keyword>